<dbReference type="PANTHER" id="PTHR31942:SF9">
    <property type="entry name" value="MLO-LIKE PROTEIN 4"/>
    <property type="match status" value="1"/>
</dbReference>
<evidence type="ECO:0000256" key="6">
    <source>
        <dbReference type="ARBA" id="ARBA00022989"/>
    </source>
</evidence>
<reference evidence="10 11" key="1">
    <citation type="submission" date="2022-03" db="EMBL/GenBank/DDBJ databases">
        <authorList>
            <person name="Nunn A."/>
            <person name="Chopra R."/>
            <person name="Nunn A."/>
            <person name="Contreras Garrido A."/>
        </authorList>
    </citation>
    <scope>NUCLEOTIDE SEQUENCE [LARGE SCALE GENOMIC DNA]</scope>
</reference>
<comment type="subcellular location">
    <subcellularLocation>
        <location evidence="1">Membrane</location>
        <topology evidence="1">Multi-pass membrane protein</topology>
    </subcellularLocation>
</comment>
<evidence type="ECO:0000256" key="8">
    <source>
        <dbReference type="ARBA" id="ARBA00023265"/>
    </source>
</evidence>
<feature type="transmembrane region" description="Helical" evidence="9">
    <location>
        <begin position="20"/>
        <end position="41"/>
    </location>
</feature>
<dbReference type="GO" id="GO:0005516">
    <property type="term" value="F:calmodulin binding"/>
    <property type="evidence" value="ECO:0007669"/>
    <property type="project" value="UniProtKB-KW"/>
</dbReference>
<dbReference type="GO" id="GO:0006952">
    <property type="term" value="P:defense response"/>
    <property type="evidence" value="ECO:0007669"/>
    <property type="project" value="UniProtKB-KW"/>
</dbReference>
<keyword evidence="8" id="KW-0568">Pathogenesis-related protein</keyword>
<feature type="transmembrane region" description="Helical" evidence="9">
    <location>
        <begin position="239"/>
        <end position="267"/>
    </location>
</feature>
<sequence>MEHLMKEGRSLAETPTYSVASVVTVLVFVCFLVERAIYRFGKWLKKTRRKALFTSLEKMKEELMLLGLISLLLSQSARWISEICVNSSLFNSKFYICSEEDYGIHKKVLLEHSSSTSNTSLPHHGASHQCGHGREPFVSYEGLEQLLRFLFVLGITHVLYSGIAIGLAMSKIYSWRKWEAQAIIMAEADIHAKKAKVMMRQSTFVFHHASHPWSNNRFLIWMLCFLRQFRGSIRKSDYFALRLGFLTVSLNMYFWLSFIPAILVMLVGTKLEHVVSKLALEVKEQQTGTTAGAQVKPRDGLFWFGKPEILLRLIQFIIFQVNKNNLSFLNSTSHDSCLFTDIIFIYFLLMQNAFEMATFIWFLVRTPLSIPALIPKHSYVN</sequence>
<gene>
    <name evidence="10" type="ORF">TAV2_LOCUS1248</name>
</gene>
<dbReference type="GO" id="GO:0016020">
    <property type="term" value="C:membrane"/>
    <property type="evidence" value="ECO:0007669"/>
    <property type="project" value="UniProtKB-SubCell"/>
</dbReference>
<keyword evidence="7 9" id="KW-0472">Membrane</keyword>
<evidence type="ECO:0000256" key="2">
    <source>
        <dbReference type="ARBA" id="ARBA00006574"/>
    </source>
</evidence>
<dbReference type="Proteomes" id="UP000836841">
    <property type="component" value="Chromosome 1"/>
</dbReference>
<keyword evidence="3 9" id="KW-0812">Transmembrane</keyword>
<feature type="transmembrane region" description="Helical" evidence="9">
    <location>
        <begin position="343"/>
        <end position="364"/>
    </location>
</feature>
<comment type="similarity">
    <text evidence="2">Belongs to the MLO family.</text>
</comment>
<evidence type="ECO:0000256" key="1">
    <source>
        <dbReference type="ARBA" id="ARBA00004141"/>
    </source>
</evidence>
<feature type="transmembrane region" description="Helical" evidence="9">
    <location>
        <begin position="146"/>
        <end position="168"/>
    </location>
</feature>
<dbReference type="AlphaFoldDB" id="A0AAU9RC42"/>
<evidence type="ECO:0000256" key="9">
    <source>
        <dbReference type="SAM" id="Phobius"/>
    </source>
</evidence>
<organism evidence="10 11">
    <name type="scientific">Thlaspi arvense</name>
    <name type="common">Field penny-cress</name>
    <dbReference type="NCBI Taxonomy" id="13288"/>
    <lineage>
        <taxon>Eukaryota</taxon>
        <taxon>Viridiplantae</taxon>
        <taxon>Streptophyta</taxon>
        <taxon>Embryophyta</taxon>
        <taxon>Tracheophyta</taxon>
        <taxon>Spermatophyta</taxon>
        <taxon>Magnoliopsida</taxon>
        <taxon>eudicotyledons</taxon>
        <taxon>Gunneridae</taxon>
        <taxon>Pentapetalae</taxon>
        <taxon>rosids</taxon>
        <taxon>malvids</taxon>
        <taxon>Brassicales</taxon>
        <taxon>Brassicaceae</taxon>
        <taxon>Thlaspideae</taxon>
        <taxon>Thlaspi</taxon>
    </lineage>
</organism>
<evidence type="ECO:0000256" key="5">
    <source>
        <dbReference type="ARBA" id="ARBA00022860"/>
    </source>
</evidence>
<dbReference type="PANTHER" id="PTHR31942">
    <property type="entry name" value="MLO-LIKE PROTEIN 1"/>
    <property type="match status" value="1"/>
</dbReference>
<protein>
    <recommendedName>
        <fullName evidence="12">MLO-like protein</fullName>
    </recommendedName>
</protein>
<dbReference type="InterPro" id="IPR004326">
    <property type="entry name" value="Mlo"/>
</dbReference>
<dbReference type="EMBL" id="OU466857">
    <property type="protein sequence ID" value="CAH2038316.1"/>
    <property type="molecule type" value="Genomic_DNA"/>
</dbReference>
<keyword evidence="6 9" id="KW-1133">Transmembrane helix</keyword>
<evidence type="ECO:0000256" key="3">
    <source>
        <dbReference type="ARBA" id="ARBA00022692"/>
    </source>
</evidence>
<keyword evidence="11" id="KW-1185">Reference proteome</keyword>
<evidence type="ECO:0000256" key="4">
    <source>
        <dbReference type="ARBA" id="ARBA00022821"/>
    </source>
</evidence>
<keyword evidence="5" id="KW-0112">Calmodulin-binding</keyword>
<dbReference type="Pfam" id="PF03094">
    <property type="entry name" value="Mlo"/>
    <property type="match status" value="1"/>
</dbReference>
<evidence type="ECO:0008006" key="12">
    <source>
        <dbReference type="Google" id="ProtNLM"/>
    </source>
</evidence>
<name>A0AAU9RC42_THLAR</name>
<evidence type="ECO:0000256" key="7">
    <source>
        <dbReference type="ARBA" id="ARBA00023136"/>
    </source>
</evidence>
<proteinExistence type="inferred from homology"/>
<evidence type="ECO:0000313" key="11">
    <source>
        <dbReference type="Proteomes" id="UP000836841"/>
    </source>
</evidence>
<evidence type="ECO:0000313" key="10">
    <source>
        <dbReference type="EMBL" id="CAH2038316.1"/>
    </source>
</evidence>
<accession>A0AAU9RC42</accession>
<keyword evidence="4" id="KW-0611">Plant defense</keyword>